<evidence type="ECO:0000313" key="2">
    <source>
        <dbReference type="EMBL" id="SVC05375.1"/>
    </source>
</evidence>
<name>A0A382J1D7_9ZZZZ</name>
<proteinExistence type="predicted"/>
<feature type="region of interest" description="Disordered" evidence="1">
    <location>
        <begin position="1"/>
        <end position="65"/>
    </location>
</feature>
<reference evidence="2" key="1">
    <citation type="submission" date="2018-05" db="EMBL/GenBank/DDBJ databases">
        <authorList>
            <person name="Lanie J.A."/>
            <person name="Ng W.-L."/>
            <person name="Kazmierczak K.M."/>
            <person name="Andrzejewski T.M."/>
            <person name="Davidsen T.M."/>
            <person name="Wayne K.J."/>
            <person name="Tettelin H."/>
            <person name="Glass J.I."/>
            <person name="Rusch D."/>
            <person name="Podicherti R."/>
            <person name="Tsui H.-C.T."/>
            <person name="Winkler M.E."/>
        </authorList>
    </citation>
    <scope>NUCLEOTIDE SEQUENCE</scope>
</reference>
<evidence type="ECO:0000256" key="1">
    <source>
        <dbReference type="SAM" id="MobiDB-lite"/>
    </source>
</evidence>
<feature type="compositionally biased region" description="Polar residues" evidence="1">
    <location>
        <begin position="48"/>
        <end position="62"/>
    </location>
</feature>
<protein>
    <submittedName>
        <fullName evidence="2">Uncharacterized protein</fullName>
    </submittedName>
</protein>
<organism evidence="2">
    <name type="scientific">marine metagenome</name>
    <dbReference type="NCBI Taxonomy" id="408172"/>
    <lineage>
        <taxon>unclassified sequences</taxon>
        <taxon>metagenomes</taxon>
        <taxon>ecological metagenomes</taxon>
    </lineage>
</organism>
<gene>
    <name evidence="2" type="ORF">METZ01_LOCUS258229</name>
</gene>
<dbReference type="EMBL" id="UINC01070882">
    <property type="protein sequence ID" value="SVC05375.1"/>
    <property type="molecule type" value="Genomic_DNA"/>
</dbReference>
<sequence>MQRRPLALPQSPQNHAPFQVTEKAREIGTQSPCDTAGFARSPRGEGETWSQPQGTESWQSKEVQAGRETIRLVQSTKIAPGPRVVCGIHHGLKSRSCRLLISQVILRLGQKEEDQTLLRIVGPALP</sequence>
<accession>A0A382J1D7</accession>
<dbReference type="AlphaFoldDB" id="A0A382J1D7"/>